<accession>Q0V1W8</accession>
<dbReference type="GeneID" id="5969467"/>
<feature type="region of interest" description="Disordered" evidence="1">
    <location>
        <begin position="57"/>
        <end position="87"/>
    </location>
</feature>
<evidence type="ECO:0000313" key="2">
    <source>
        <dbReference type="EMBL" id="EAT90208.1"/>
    </source>
</evidence>
<dbReference type="KEGG" id="pno:SNOG_01996"/>
<dbReference type="EMBL" id="CH445327">
    <property type="protein sequence ID" value="EAT90208.1"/>
    <property type="molecule type" value="Genomic_DNA"/>
</dbReference>
<organism evidence="2 3">
    <name type="scientific">Phaeosphaeria nodorum (strain SN15 / ATCC MYA-4574 / FGSC 10173)</name>
    <name type="common">Glume blotch fungus</name>
    <name type="synonym">Parastagonospora nodorum</name>
    <dbReference type="NCBI Taxonomy" id="321614"/>
    <lineage>
        <taxon>Eukaryota</taxon>
        <taxon>Fungi</taxon>
        <taxon>Dikarya</taxon>
        <taxon>Ascomycota</taxon>
        <taxon>Pezizomycotina</taxon>
        <taxon>Dothideomycetes</taxon>
        <taxon>Pleosporomycetidae</taxon>
        <taxon>Pleosporales</taxon>
        <taxon>Pleosporineae</taxon>
        <taxon>Phaeosphaeriaceae</taxon>
        <taxon>Parastagonospora</taxon>
    </lineage>
</organism>
<dbReference type="HOGENOM" id="CLU_2484075_0_0_1"/>
<reference evidence="3" key="1">
    <citation type="journal article" date="2007" name="Plant Cell">
        <title>Dothideomycete-plant interactions illuminated by genome sequencing and EST analysis of the wheat pathogen Stagonospora nodorum.</title>
        <authorList>
            <person name="Hane J.K."/>
            <person name="Lowe R.G."/>
            <person name="Solomon P.S."/>
            <person name="Tan K.C."/>
            <person name="Schoch C.L."/>
            <person name="Spatafora J.W."/>
            <person name="Crous P.W."/>
            <person name="Kodira C."/>
            <person name="Birren B.W."/>
            <person name="Galagan J.E."/>
            <person name="Torriani S.F."/>
            <person name="McDonald B.A."/>
            <person name="Oliver R.P."/>
        </authorList>
    </citation>
    <scope>NUCLEOTIDE SEQUENCE [LARGE SCALE GENOMIC DNA]</scope>
    <source>
        <strain evidence="3">SN15 / ATCC MYA-4574 / FGSC 10173</strain>
    </source>
</reference>
<name>Q0V1W8_PHANO</name>
<dbReference type="AlphaFoldDB" id="Q0V1W8"/>
<evidence type="ECO:0000313" key="3">
    <source>
        <dbReference type="Proteomes" id="UP000001055"/>
    </source>
</evidence>
<evidence type="ECO:0000256" key="1">
    <source>
        <dbReference type="SAM" id="MobiDB-lite"/>
    </source>
</evidence>
<proteinExistence type="predicted"/>
<sequence length="87" mass="9815">MKFSGLVGSDWQEASGVEVREPSGQVLLRNTIGQYDFYDRTLDPWDPSLGERICTRSRPASRLSKQHILGQPQMHEISSDVPGDVRE</sequence>
<gene>
    <name evidence="2" type="ORF">SNOG_01996</name>
</gene>
<protein>
    <submittedName>
        <fullName evidence="2">Uncharacterized protein</fullName>
    </submittedName>
</protein>
<dbReference type="InParanoid" id="Q0V1W8"/>
<dbReference type="Proteomes" id="UP000001055">
    <property type="component" value="Unassembled WGS sequence"/>
</dbReference>
<dbReference type="RefSeq" id="XP_001792617.1">
    <property type="nucleotide sequence ID" value="XM_001792565.1"/>
</dbReference>